<dbReference type="AlphaFoldDB" id="A0A8X6WJC9"/>
<comment type="caution">
    <text evidence="1">The sequence shown here is derived from an EMBL/GenBank/DDBJ whole genome shotgun (WGS) entry which is preliminary data.</text>
</comment>
<protein>
    <submittedName>
        <fullName evidence="1">Uncharacterized protein</fullName>
    </submittedName>
</protein>
<name>A0A8X6WJC9_TRICX</name>
<reference evidence="1" key="1">
    <citation type="submission" date="2020-08" db="EMBL/GenBank/DDBJ databases">
        <title>Multicomponent nature underlies the extraordinary mechanical properties of spider dragline silk.</title>
        <authorList>
            <person name="Kono N."/>
            <person name="Nakamura H."/>
            <person name="Mori M."/>
            <person name="Yoshida Y."/>
            <person name="Ohtoshi R."/>
            <person name="Malay A.D."/>
            <person name="Moran D.A.P."/>
            <person name="Tomita M."/>
            <person name="Numata K."/>
            <person name="Arakawa K."/>
        </authorList>
    </citation>
    <scope>NUCLEOTIDE SEQUENCE</scope>
</reference>
<accession>A0A8X6WJC9</accession>
<evidence type="ECO:0000313" key="1">
    <source>
        <dbReference type="EMBL" id="GFY36193.1"/>
    </source>
</evidence>
<gene>
    <name evidence="1" type="ORF">TNCV_4845651</name>
</gene>
<organism evidence="1 2">
    <name type="scientific">Trichonephila clavipes</name>
    <name type="common">Golden silk orbweaver</name>
    <name type="synonym">Nephila clavipes</name>
    <dbReference type="NCBI Taxonomy" id="2585209"/>
    <lineage>
        <taxon>Eukaryota</taxon>
        <taxon>Metazoa</taxon>
        <taxon>Ecdysozoa</taxon>
        <taxon>Arthropoda</taxon>
        <taxon>Chelicerata</taxon>
        <taxon>Arachnida</taxon>
        <taxon>Araneae</taxon>
        <taxon>Araneomorphae</taxon>
        <taxon>Entelegynae</taxon>
        <taxon>Araneoidea</taxon>
        <taxon>Nephilidae</taxon>
        <taxon>Trichonephila</taxon>
    </lineage>
</organism>
<evidence type="ECO:0000313" key="2">
    <source>
        <dbReference type="Proteomes" id="UP000887159"/>
    </source>
</evidence>
<proteinExistence type="predicted"/>
<sequence>MDLLEQFDDIYSNMGCQLGDHGFSYLDATLQTGVPSGLIKDVPGSSNGVMLSFQINPGFAYNILMVASAFGGIEENARCQPCDGIKGQWIQVSVTLCSHLRYFEPGSLHL</sequence>
<dbReference type="Proteomes" id="UP000887159">
    <property type="component" value="Unassembled WGS sequence"/>
</dbReference>
<dbReference type="EMBL" id="BMAU01021435">
    <property type="protein sequence ID" value="GFY36193.1"/>
    <property type="molecule type" value="Genomic_DNA"/>
</dbReference>
<keyword evidence="2" id="KW-1185">Reference proteome</keyword>